<reference evidence="1 2" key="1">
    <citation type="submission" date="2019-01" db="EMBL/GenBank/DDBJ databases">
        <authorList>
            <person name="Chen W.-M."/>
        </authorList>
    </citation>
    <scope>NUCLEOTIDE SEQUENCE [LARGE SCALE GENOMIC DNA]</scope>
    <source>
        <strain evidence="1 2">TER-1</strain>
    </source>
</reference>
<dbReference type="OrthoDB" id="9798237at2"/>
<sequence>MLDGILCASRTGCAVRQPSLYFPHWDTVYRRL</sequence>
<evidence type="ECO:0000313" key="2">
    <source>
        <dbReference type="Proteomes" id="UP000286997"/>
    </source>
</evidence>
<evidence type="ECO:0000313" key="1">
    <source>
        <dbReference type="EMBL" id="RVU18411.1"/>
    </source>
</evidence>
<gene>
    <name evidence="1" type="ORF">EOE48_10995</name>
</gene>
<proteinExistence type="predicted"/>
<accession>A0A3S2XMJ5</accession>
<name>A0A3S2XMJ5_9HYPH</name>
<keyword evidence="2" id="KW-1185">Reference proteome</keyword>
<protein>
    <submittedName>
        <fullName evidence="1">Uncharacterized protein</fullName>
    </submittedName>
</protein>
<dbReference type="AlphaFoldDB" id="A0A3S2XMJ5"/>
<organism evidence="1 2">
    <name type="scientific">Methylobacterium oryzihabitans</name>
    <dbReference type="NCBI Taxonomy" id="2499852"/>
    <lineage>
        <taxon>Bacteria</taxon>
        <taxon>Pseudomonadati</taxon>
        <taxon>Pseudomonadota</taxon>
        <taxon>Alphaproteobacteria</taxon>
        <taxon>Hyphomicrobiales</taxon>
        <taxon>Methylobacteriaceae</taxon>
        <taxon>Methylobacterium</taxon>
    </lineage>
</organism>
<dbReference type="Proteomes" id="UP000286997">
    <property type="component" value="Unassembled WGS sequence"/>
</dbReference>
<comment type="caution">
    <text evidence="1">The sequence shown here is derived from an EMBL/GenBank/DDBJ whole genome shotgun (WGS) entry which is preliminary data.</text>
</comment>
<dbReference type="EMBL" id="SACP01000009">
    <property type="protein sequence ID" value="RVU18411.1"/>
    <property type="molecule type" value="Genomic_DNA"/>
</dbReference>